<name>A0AA40B7F8_9PEZI</name>
<dbReference type="SUPFAM" id="SSF48403">
    <property type="entry name" value="Ankyrin repeat"/>
    <property type="match status" value="1"/>
</dbReference>
<evidence type="ECO:0000256" key="3">
    <source>
        <dbReference type="PROSITE-ProRule" id="PRU00023"/>
    </source>
</evidence>
<dbReference type="PANTHER" id="PTHR24189">
    <property type="entry name" value="MYOTROPHIN"/>
    <property type="match status" value="1"/>
</dbReference>
<proteinExistence type="predicted"/>
<dbReference type="GeneID" id="85316906"/>
<organism evidence="4 5">
    <name type="scientific">Lasiosphaeria miniovina</name>
    <dbReference type="NCBI Taxonomy" id="1954250"/>
    <lineage>
        <taxon>Eukaryota</taxon>
        <taxon>Fungi</taxon>
        <taxon>Dikarya</taxon>
        <taxon>Ascomycota</taxon>
        <taxon>Pezizomycotina</taxon>
        <taxon>Sordariomycetes</taxon>
        <taxon>Sordariomycetidae</taxon>
        <taxon>Sordariales</taxon>
        <taxon>Lasiosphaeriaceae</taxon>
        <taxon>Lasiosphaeria</taxon>
    </lineage>
</organism>
<accession>A0AA40B7F8</accession>
<dbReference type="PANTHER" id="PTHR24189:SF50">
    <property type="entry name" value="ANKYRIN REPEAT AND SOCS BOX PROTEIN 2"/>
    <property type="match status" value="1"/>
</dbReference>
<protein>
    <submittedName>
        <fullName evidence="4">Ankyrin repeat-containing domain protein</fullName>
    </submittedName>
</protein>
<dbReference type="RefSeq" id="XP_060301623.1">
    <property type="nucleotide sequence ID" value="XM_060433636.1"/>
</dbReference>
<keyword evidence="2 3" id="KW-0040">ANK repeat</keyword>
<comment type="caution">
    <text evidence="4">The sequence shown here is derived from an EMBL/GenBank/DDBJ whole genome shotgun (WGS) entry which is preliminary data.</text>
</comment>
<feature type="repeat" description="ANK" evidence="3">
    <location>
        <begin position="142"/>
        <end position="167"/>
    </location>
</feature>
<dbReference type="PROSITE" id="PS50297">
    <property type="entry name" value="ANK_REP_REGION"/>
    <property type="match status" value="2"/>
</dbReference>
<evidence type="ECO:0000313" key="4">
    <source>
        <dbReference type="EMBL" id="KAK0728768.1"/>
    </source>
</evidence>
<dbReference type="SMART" id="SM00248">
    <property type="entry name" value="ANK"/>
    <property type="match status" value="5"/>
</dbReference>
<dbReference type="InterPro" id="IPR002110">
    <property type="entry name" value="Ankyrin_rpt"/>
</dbReference>
<gene>
    <name evidence="4" type="ORF">B0T26DRAFT_184958</name>
</gene>
<evidence type="ECO:0000256" key="2">
    <source>
        <dbReference type="ARBA" id="ARBA00023043"/>
    </source>
</evidence>
<dbReference type="InterPro" id="IPR036770">
    <property type="entry name" value="Ankyrin_rpt-contain_sf"/>
</dbReference>
<evidence type="ECO:0000256" key="1">
    <source>
        <dbReference type="ARBA" id="ARBA00022737"/>
    </source>
</evidence>
<dbReference type="InterPro" id="IPR050745">
    <property type="entry name" value="Multifunctional_regulatory"/>
</dbReference>
<keyword evidence="1" id="KW-0677">Repeat</keyword>
<dbReference type="EMBL" id="JAUIRO010000002">
    <property type="protein sequence ID" value="KAK0728768.1"/>
    <property type="molecule type" value="Genomic_DNA"/>
</dbReference>
<feature type="repeat" description="ANK" evidence="3">
    <location>
        <begin position="108"/>
        <end position="141"/>
    </location>
</feature>
<evidence type="ECO:0000313" key="5">
    <source>
        <dbReference type="Proteomes" id="UP001172101"/>
    </source>
</evidence>
<dbReference type="Pfam" id="PF12796">
    <property type="entry name" value="Ank_2"/>
    <property type="match status" value="1"/>
</dbReference>
<reference evidence="4" key="1">
    <citation type="submission" date="2023-06" db="EMBL/GenBank/DDBJ databases">
        <title>Genome-scale phylogeny and comparative genomics of the fungal order Sordariales.</title>
        <authorList>
            <consortium name="Lawrence Berkeley National Laboratory"/>
            <person name="Hensen N."/>
            <person name="Bonometti L."/>
            <person name="Westerberg I."/>
            <person name="Brannstrom I.O."/>
            <person name="Guillou S."/>
            <person name="Cros-Aarteil S."/>
            <person name="Calhoun S."/>
            <person name="Haridas S."/>
            <person name="Kuo A."/>
            <person name="Mondo S."/>
            <person name="Pangilinan J."/>
            <person name="Riley R."/>
            <person name="LaButti K."/>
            <person name="Andreopoulos B."/>
            <person name="Lipzen A."/>
            <person name="Chen C."/>
            <person name="Yanf M."/>
            <person name="Daum C."/>
            <person name="Ng V."/>
            <person name="Clum A."/>
            <person name="Steindorff A."/>
            <person name="Ohm R."/>
            <person name="Martin F."/>
            <person name="Silar P."/>
            <person name="Natvig D."/>
            <person name="Lalanne C."/>
            <person name="Gautier V."/>
            <person name="Ament-velasquez S.L."/>
            <person name="Kruys A."/>
            <person name="Hutchinson M.I."/>
            <person name="Powell A.J."/>
            <person name="Barry K."/>
            <person name="Miller A.N."/>
            <person name="Grigoriev I.V."/>
            <person name="Debuchy R."/>
            <person name="Gladieux P."/>
            <person name="Thoren M.H."/>
            <person name="Johannesson H."/>
        </authorList>
    </citation>
    <scope>NUCLEOTIDE SEQUENCE</scope>
    <source>
        <strain evidence="4">SMH2392-1A</strain>
    </source>
</reference>
<keyword evidence="5" id="KW-1185">Reference proteome</keyword>
<dbReference type="Gene3D" id="1.25.40.20">
    <property type="entry name" value="Ankyrin repeat-containing domain"/>
    <property type="match status" value="2"/>
</dbReference>
<dbReference type="Proteomes" id="UP001172101">
    <property type="component" value="Unassembled WGS sequence"/>
</dbReference>
<sequence length="220" mass="24732">MLYLALRHRREEIVEELLRDGRVDMHRRDEADRIPLHYACDMLDHESTVGQLFSKTERVNARDRRGHTPLHLLSQKKGSSQRQKGCRAYLIELFLQSGRIDTNGFDQDGWTPLHHACTISDNPATVKLLLNSTASTDARDMKGFTPLHYAVRAGCLDTVKVLLDYGSVDIFNNSVDGGTVAQSASHLGDGTYWHCFFGTSQQSIQHLDTASLNSILRHGD</sequence>
<dbReference type="PROSITE" id="PS50088">
    <property type="entry name" value="ANK_REPEAT"/>
    <property type="match status" value="2"/>
</dbReference>
<dbReference type="AlphaFoldDB" id="A0AA40B7F8"/>